<evidence type="ECO:0000256" key="4">
    <source>
        <dbReference type="ARBA" id="ARBA00022525"/>
    </source>
</evidence>
<evidence type="ECO:0000256" key="1">
    <source>
        <dbReference type="ARBA" id="ARBA00004365"/>
    </source>
</evidence>
<dbReference type="InterPro" id="IPR001492">
    <property type="entry name" value="Flagellin"/>
</dbReference>
<dbReference type="Gene3D" id="1.20.1330.10">
    <property type="entry name" value="f41 fragment of flagellin, N-terminal domain"/>
    <property type="match status" value="2"/>
</dbReference>
<evidence type="ECO:0000259" key="7">
    <source>
        <dbReference type="Pfam" id="PF00700"/>
    </source>
</evidence>
<dbReference type="Pfam" id="PF00669">
    <property type="entry name" value="Flagellin_N"/>
    <property type="match status" value="1"/>
</dbReference>
<keyword evidence="8" id="KW-0966">Cell projection</keyword>
<accession>A0A8J7FFK9</accession>
<dbReference type="GO" id="GO:0005576">
    <property type="term" value="C:extracellular region"/>
    <property type="evidence" value="ECO:0007669"/>
    <property type="project" value="UniProtKB-SubCell"/>
</dbReference>
<organism evidence="8 9">
    <name type="scientific">Pontibacterium sinense</name>
    <dbReference type="NCBI Taxonomy" id="2781979"/>
    <lineage>
        <taxon>Bacteria</taxon>
        <taxon>Pseudomonadati</taxon>
        <taxon>Pseudomonadota</taxon>
        <taxon>Gammaproteobacteria</taxon>
        <taxon>Oceanospirillales</taxon>
        <taxon>Oceanospirillaceae</taxon>
        <taxon>Pontibacterium</taxon>
    </lineage>
</organism>
<dbReference type="NCBIfam" id="TIGR02550">
    <property type="entry name" value="flagell_flgL"/>
    <property type="match status" value="1"/>
</dbReference>
<dbReference type="PANTHER" id="PTHR42792:SF1">
    <property type="entry name" value="FLAGELLAR HOOK-ASSOCIATED PROTEIN 3"/>
    <property type="match status" value="1"/>
</dbReference>
<name>A0A8J7FFK9_9GAMM</name>
<evidence type="ECO:0000259" key="6">
    <source>
        <dbReference type="Pfam" id="PF00669"/>
    </source>
</evidence>
<evidence type="ECO:0000313" key="9">
    <source>
        <dbReference type="Proteomes" id="UP000640333"/>
    </source>
</evidence>
<dbReference type="Pfam" id="PF00700">
    <property type="entry name" value="Flagellin_C"/>
    <property type="match status" value="1"/>
</dbReference>
<dbReference type="SUPFAM" id="SSF64518">
    <property type="entry name" value="Phase 1 flagellin"/>
    <property type="match status" value="1"/>
</dbReference>
<evidence type="ECO:0000256" key="3">
    <source>
        <dbReference type="ARBA" id="ARBA00005709"/>
    </source>
</evidence>
<evidence type="ECO:0000256" key="2">
    <source>
        <dbReference type="ARBA" id="ARBA00004613"/>
    </source>
</evidence>
<evidence type="ECO:0000256" key="5">
    <source>
        <dbReference type="ARBA" id="ARBA00023143"/>
    </source>
</evidence>
<dbReference type="EMBL" id="JADEYS010000003">
    <property type="protein sequence ID" value="MBE9396368.1"/>
    <property type="molecule type" value="Genomic_DNA"/>
</dbReference>
<dbReference type="InterPro" id="IPR046358">
    <property type="entry name" value="Flagellin_C"/>
</dbReference>
<dbReference type="PANTHER" id="PTHR42792">
    <property type="entry name" value="FLAGELLIN"/>
    <property type="match status" value="1"/>
</dbReference>
<reference evidence="8" key="1">
    <citation type="submission" date="2020-10" db="EMBL/GenBank/DDBJ databases">
        <title>Bacterium isolated from coastal waters sediment.</title>
        <authorList>
            <person name="Chen R.-J."/>
            <person name="Lu D.-C."/>
            <person name="Zhu K.-L."/>
            <person name="Du Z.-J."/>
        </authorList>
    </citation>
    <scope>NUCLEOTIDE SEQUENCE</scope>
    <source>
        <strain evidence="8">N1Y112</strain>
    </source>
</reference>
<dbReference type="Proteomes" id="UP000640333">
    <property type="component" value="Unassembled WGS sequence"/>
</dbReference>
<comment type="caution">
    <text evidence="8">The sequence shown here is derived from an EMBL/GenBank/DDBJ whole genome shotgun (WGS) entry which is preliminary data.</text>
</comment>
<keyword evidence="9" id="KW-1185">Reference proteome</keyword>
<proteinExistence type="inferred from homology"/>
<dbReference type="GO" id="GO:0005198">
    <property type="term" value="F:structural molecule activity"/>
    <property type="evidence" value="ECO:0007669"/>
    <property type="project" value="InterPro"/>
</dbReference>
<keyword evidence="8" id="KW-0969">Cilium</keyword>
<dbReference type="GO" id="GO:0009424">
    <property type="term" value="C:bacterial-type flagellum hook"/>
    <property type="evidence" value="ECO:0007669"/>
    <property type="project" value="InterPro"/>
</dbReference>
<comment type="similarity">
    <text evidence="3">Belongs to the bacterial flagellin family.</text>
</comment>
<dbReference type="AlphaFoldDB" id="A0A8J7FFK9"/>
<feature type="domain" description="Flagellin C-terminal" evidence="7">
    <location>
        <begin position="533"/>
        <end position="611"/>
    </location>
</feature>
<feature type="domain" description="Flagellin N-terminal" evidence="6">
    <location>
        <begin position="3"/>
        <end position="140"/>
    </location>
</feature>
<comment type="subcellular location">
    <subcellularLocation>
        <location evidence="1">Bacterial flagellum</location>
    </subcellularLocation>
    <subcellularLocation>
        <location evidence="2">Secreted</location>
    </subcellularLocation>
</comment>
<dbReference type="RefSeq" id="WP_193951925.1">
    <property type="nucleotide sequence ID" value="NZ_JADEYS010000003.1"/>
</dbReference>
<dbReference type="InterPro" id="IPR013384">
    <property type="entry name" value="Flagell_FlgL"/>
</dbReference>
<keyword evidence="4" id="KW-0964">Secreted</keyword>
<dbReference type="InterPro" id="IPR001029">
    <property type="entry name" value="Flagellin_N"/>
</dbReference>
<sequence length="613" mass="66395">MRISTRQTFLNSVSNMQNSQSKLADLQNQIATGKKLNKPSDDPVAAAQVVKLNRELAQTEKFQDNIDVTQRRLELEETVLESLNNTTTRIRELTLQAGNGIVSDADRKAIATEIRGLVEYSAGLMNTQDSQGEYLFSGSQGFDKPYVLNGDGSYSYVGDDGKRMIQVAPELFVPSNDAGEYLFEAATEAVSVKFLPANPSFITDMEVVDEDVFAAFAKGKGDLQFEVQLDTSQSVPTYQYQFRDSNGAVVNGPTALPDIAAGETVTVQGLQFKLTEPPVSDWVVDQQFKGVKELTVADAKTATALDTDIGDITLTFDPANNEFDLTNSLGNPVTIDGKVQTDIKYTPESDLLVGGYRLKLGTPVVGDSVTLGLPLQQLSPVSKIEVTDKTQYAAATADMTAVLPAVAGLGEISIRFNMPASTYDLLDGSGAAFMTGVALPATPTTIALERPDAPNPNIPLGISLTVNKAPTDQDIVKLEVPAHTETAFRPEEKRQNILNVATQLATVLETPVENDEQRAALKTAVSDTLSKLDQVRERNLEARTTIGSRINALDNTKTSNEDFKLFSKTALSSLEDVDFAEAISELKLEEAILQAAQASFVKIQELSLFSFIR</sequence>
<gene>
    <name evidence="8" type="primary">flgL</name>
    <name evidence="8" type="ORF">IOQ59_03745</name>
</gene>
<keyword evidence="8" id="KW-0282">Flagellum</keyword>
<keyword evidence="5" id="KW-0975">Bacterial flagellum</keyword>
<dbReference type="GO" id="GO:0071973">
    <property type="term" value="P:bacterial-type flagellum-dependent cell motility"/>
    <property type="evidence" value="ECO:0007669"/>
    <property type="project" value="InterPro"/>
</dbReference>
<protein>
    <submittedName>
        <fullName evidence="8">Flagellar hook-associated protein FlgL</fullName>
    </submittedName>
</protein>
<evidence type="ECO:0000313" key="8">
    <source>
        <dbReference type="EMBL" id="MBE9396368.1"/>
    </source>
</evidence>